<proteinExistence type="predicted"/>
<dbReference type="GO" id="GO:0008168">
    <property type="term" value="F:methyltransferase activity"/>
    <property type="evidence" value="ECO:0007669"/>
    <property type="project" value="UniProtKB-KW"/>
</dbReference>
<name>A0A7C9MW50_9ACTN</name>
<organism evidence="1 2">
    <name type="scientific">Herbidospora solisilvae</name>
    <dbReference type="NCBI Taxonomy" id="2696284"/>
    <lineage>
        <taxon>Bacteria</taxon>
        <taxon>Bacillati</taxon>
        <taxon>Actinomycetota</taxon>
        <taxon>Actinomycetes</taxon>
        <taxon>Streptosporangiales</taxon>
        <taxon>Streptosporangiaceae</taxon>
        <taxon>Herbidospora</taxon>
    </lineage>
</organism>
<comment type="caution">
    <text evidence="1">The sequence shown here is derived from an EMBL/GenBank/DDBJ whole genome shotgun (WGS) entry which is preliminary data.</text>
</comment>
<keyword evidence="1" id="KW-0808">Transferase</keyword>
<protein>
    <submittedName>
        <fullName evidence="1">DNA methylase</fullName>
    </submittedName>
</protein>
<accession>A0A7C9MW50</accession>
<dbReference type="InterPro" id="IPR029063">
    <property type="entry name" value="SAM-dependent_MTases_sf"/>
</dbReference>
<dbReference type="Proteomes" id="UP000479526">
    <property type="component" value="Unassembled WGS sequence"/>
</dbReference>
<gene>
    <name evidence="1" type="ORF">GT755_09770</name>
</gene>
<evidence type="ECO:0000313" key="2">
    <source>
        <dbReference type="Proteomes" id="UP000479526"/>
    </source>
</evidence>
<dbReference type="RefSeq" id="WP_161479419.1">
    <property type="nucleotide sequence ID" value="NZ_WXEW01000003.1"/>
</dbReference>
<dbReference type="AlphaFoldDB" id="A0A7C9MW50"/>
<dbReference type="GO" id="GO:0032259">
    <property type="term" value="P:methylation"/>
    <property type="evidence" value="ECO:0007669"/>
    <property type="project" value="UniProtKB-KW"/>
</dbReference>
<dbReference type="SUPFAM" id="SSF53335">
    <property type="entry name" value="S-adenosyl-L-methionine-dependent methyltransferases"/>
    <property type="match status" value="1"/>
</dbReference>
<keyword evidence="2" id="KW-1185">Reference proteome</keyword>
<sequence length="224" mass="24570">MRLLDLFCCAGGASMGYHRAGFDVTGVDIAPQPRYPFAFHQADAIEFVTRHGHEFDIINACPPCQADCTLTAGTNQAAAGRHHSLLAATRRALMATGRPWVIEQPVGKAVMRQDLLLCGLMFPGLQVFRHHRFELHRLTVPQPAHPTHQGHPVRGWRHGLYHDGDMVAVYGEGGGKGSVTQWQTAMGIDWTDQRRELAEAIPPAYTHHIGQAAITALTTDTRAA</sequence>
<dbReference type="Gene3D" id="3.40.50.150">
    <property type="entry name" value="Vaccinia Virus protein VP39"/>
    <property type="match status" value="1"/>
</dbReference>
<keyword evidence="1" id="KW-0489">Methyltransferase</keyword>
<reference evidence="1 2" key="1">
    <citation type="submission" date="2020-01" db="EMBL/GenBank/DDBJ databases">
        <title>Herbidospora sp. NEAU-GS84 nov., a novel actinomycete isolated from soil.</title>
        <authorList>
            <person name="Han L."/>
        </authorList>
    </citation>
    <scope>NUCLEOTIDE SEQUENCE [LARGE SCALE GENOMIC DNA]</scope>
    <source>
        <strain evidence="1 2">NEAU-GS84</strain>
    </source>
</reference>
<evidence type="ECO:0000313" key="1">
    <source>
        <dbReference type="EMBL" id="NAS21971.1"/>
    </source>
</evidence>
<dbReference type="EMBL" id="WXEW01000003">
    <property type="protein sequence ID" value="NAS21971.1"/>
    <property type="molecule type" value="Genomic_DNA"/>
</dbReference>